<protein>
    <submittedName>
        <fullName evidence="1">Uncharacterized protein</fullName>
    </submittedName>
</protein>
<dbReference type="PATRIC" id="fig|886882.15.peg.5491"/>
<name>A0A0D5ZCK4_PAEPS</name>
<dbReference type="HOGENOM" id="CLU_2438063_0_0_9"/>
<dbReference type="EMBL" id="CP002214">
    <property type="protein sequence ID" value="AKA44343.1"/>
    <property type="molecule type" value="Genomic_DNA"/>
</dbReference>
<accession>A0A0D5ZCK4</accession>
<organism evidence="1 2">
    <name type="scientific">Paenibacillus polymyxa (strain SC2)</name>
    <name type="common">Bacillus polymyxa</name>
    <dbReference type="NCBI Taxonomy" id="886882"/>
    <lineage>
        <taxon>Bacteria</taxon>
        <taxon>Bacillati</taxon>
        <taxon>Bacillota</taxon>
        <taxon>Bacilli</taxon>
        <taxon>Bacillales</taxon>
        <taxon>Paenibacillaceae</taxon>
        <taxon>Paenibacillus</taxon>
    </lineage>
</organism>
<reference evidence="1 2" key="1">
    <citation type="journal article" date="2011" name="J. Bacteriol.">
        <title>Complete genome sequence of Paenibacillus polymyxa SC2, a strain of plant growth-promoting Rhizobacterium with broad-spectrum antimicrobial activity.</title>
        <authorList>
            <person name="Ma M."/>
            <person name="Wang C."/>
            <person name="Ding Y."/>
            <person name="Li L."/>
            <person name="Shen D."/>
            <person name="Jiang X."/>
            <person name="Guan D."/>
            <person name="Cao F."/>
            <person name="Chen H."/>
            <person name="Feng R."/>
            <person name="Wang X."/>
            <person name="Ge Y."/>
            <person name="Yao L."/>
            <person name="Bing X."/>
            <person name="Yang X."/>
            <person name="Li J."/>
            <person name="Du B."/>
        </authorList>
    </citation>
    <scope>NUCLEOTIDE SEQUENCE [LARGE SCALE GENOMIC DNA]</scope>
    <source>
        <strain evidence="1 2">SC2</strain>
        <plasmid evidence="2">pSC2</plasmid>
    </source>
</reference>
<dbReference type="KEGG" id="ppm:PPSC2_26090"/>
<gene>
    <name evidence="1" type="ORF">PPSC2_26090</name>
</gene>
<evidence type="ECO:0000313" key="1">
    <source>
        <dbReference type="EMBL" id="AKA44343.1"/>
    </source>
</evidence>
<evidence type="ECO:0000313" key="2">
    <source>
        <dbReference type="Proteomes" id="UP000006868"/>
    </source>
</evidence>
<geneLocation type="plasmid" evidence="1 2">
    <name>pSC2</name>
</geneLocation>
<dbReference type="Proteomes" id="UP000006868">
    <property type="component" value="Plasmid pSC2"/>
</dbReference>
<sequence>MKKCPKCRDELEKVTEDVYRCPECDYVSKCPDCRGELYAIEDGVYGCDCGYMTDPYFDPTPDYDINEEDQDERYEKLQRDAEKAFERFGS</sequence>
<dbReference type="AlphaFoldDB" id="A0A0D5ZCK4"/>
<proteinExistence type="predicted"/>
<dbReference type="RefSeq" id="WP_043886219.1">
    <property type="nucleotide sequence ID" value="NC_014628.2"/>
</dbReference>
<keyword evidence="1" id="KW-0614">Plasmid</keyword>